<dbReference type="RefSeq" id="WP_114581811.1">
    <property type="nucleotide sequence ID" value="NZ_QPMH01000006.1"/>
</dbReference>
<gene>
    <name evidence="5" type="ORF">DRB17_08700</name>
</gene>
<comment type="caution">
    <text evidence="5">The sequence shown here is derived from an EMBL/GenBank/DDBJ whole genome shotgun (WGS) entry which is preliminary data.</text>
</comment>
<dbReference type="InterPro" id="IPR049712">
    <property type="entry name" value="Poly_export"/>
</dbReference>
<evidence type="ECO:0000256" key="2">
    <source>
        <dbReference type="SAM" id="SignalP"/>
    </source>
</evidence>
<evidence type="ECO:0000259" key="4">
    <source>
        <dbReference type="Pfam" id="PF10531"/>
    </source>
</evidence>
<keyword evidence="6" id="KW-1185">Reference proteome</keyword>
<dbReference type="Gene3D" id="3.30.1950.10">
    <property type="entry name" value="wza like domain"/>
    <property type="match status" value="1"/>
</dbReference>
<dbReference type="NCBIfam" id="TIGR03027">
    <property type="entry name" value="pepcterm_export"/>
    <property type="match status" value="1"/>
</dbReference>
<evidence type="ECO:0000313" key="5">
    <source>
        <dbReference type="EMBL" id="RDD62299.1"/>
    </source>
</evidence>
<feature type="domain" description="Polysaccharide export protein N-terminal" evidence="3">
    <location>
        <begin position="39"/>
        <end position="112"/>
    </location>
</feature>
<protein>
    <submittedName>
        <fullName evidence="5">Uncharacterized protein</fullName>
    </submittedName>
</protein>
<dbReference type="Gene3D" id="3.10.560.10">
    <property type="entry name" value="Outer membrane lipoprotein wza domain like"/>
    <property type="match status" value="1"/>
</dbReference>
<dbReference type="Proteomes" id="UP000253941">
    <property type="component" value="Unassembled WGS sequence"/>
</dbReference>
<sequence>MRALKQCIAMALAGFAFLLAGCSSDLPAPPSDATLDAADAGPYVIGPLDNLEVFVWRSPELSTTIAVRPDGRISLPLVDDMEAAGKTASALARDIERALETYVQDPLVTVMIREFGGPLDRRIRVVGEARKPVAIPYRANMTVLDVMIEVGGLTEFAAGDRAVLIRRKDGEQTSYRLRLNSLLREGDVSANAPVLPGDVILIPETFI</sequence>
<dbReference type="Pfam" id="PF02563">
    <property type="entry name" value="Poly_export"/>
    <property type="match status" value="1"/>
</dbReference>
<dbReference type="AlphaFoldDB" id="A0A369TAE3"/>
<dbReference type="PROSITE" id="PS51257">
    <property type="entry name" value="PROKAR_LIPOPROTEIN"/>
    <property type="match status" value="1"/>
</dbReference>
<feature type="chain" id="PRO_5017059349" evidence="2">
    <location>
        <begin position="21"/>
        <end position="207"/>
    </location>
</feature>
<accession>A0A369TAE3</accession>
<dbReference type="GO" id="GO:0015159">
    <property type="term" value="F:polysaccharide transmembrane transporter activity"/>
    <property type="evidence" value="ECO:0007669"/>
    <property type="project" value="InterPro"/>
</dbReference>
<feature type="signal peptide" evidence="2">
    <location>
        <begin position="1"/>
        <end position="20"/>
    </location>
</feature>
<keyword evidence="1 2" id="KW-0732">Signal</keyword>
<evidence type="ECO:0000256" key="1">
    <source>
        <dbReference type="ARBA" id="ARBA00022729"/>
    </source>
</evidence>
<organism evidence="5 6">
    <name type="scientific">Ferruginivarius sediminum</name>
    <dbReference type="NCBI Taxonomy" id="2661937"/>
    <lineage>
        <taxon>Bacteria</taxon>
        <taxon>Pseudomonadati</taxon>
        <taxon>Pseudomonadota</taxon>
        <taxon>Alphaproteobacteria</taxon>
        <taxon>Rhodospirillales</taxon>
        <taxon>Rhodospirillaceae</taxon>
        <taxon>Ferruginivarius</taxon>
    </lineage>
</organism>
<dbReference type="PANTHER" id="PTHR33619:SF3">
    <property type="entry name" value="POLYSACCHARIDE EXPORT PROTEIN GFCE-RELATED"/>
    <property type="match status" value="1"/>
</dbReference>
<dbReference type="PANTHER" id="PTHR33619">
    <property type="entry name" value="POLYSACCHARIDE EXPORT PROTEIN GFCE-RELATED"/>
    <property type="match status" value="1"/>
</dbReference>
<evidence type="ECO:0000259" key="3">
    <source>
        <dbReference type="Pfam" id="PF02563"/>
    </source>
</evidence>
<dbReference type="InterPro" id="IPR017477">
    <property type="entry name" value="PEP-CTERM_polysacc_export"/>
</dbReference>
<reference evidence="5 6" key="1">
    <citation type="submission" date="2018-07" db="EMBL/GenBank/DDBJ databases">
        <title>Venubactetium sediminum gen. nov., sp. nov., isolated from a marine solar saltern.</title>
        <authorList>
            <person name="Wang S."/>
        </authorList>
    </citation>
    <scope>NUCLEOTIDE SEQUENCE [LARGE SCALE GENOMIC DNA]</scope>
    <source>
        <strain evidence="5 6">WD2A32</strain>
    </source>
</reference>
<dbReference type="InterPro" id="IPR019554">
    <property type="entry name" value="Soluble_ligand-bd"/>
</dbReference>
<name>A0A369TAE3_9PROT</name>
<dbReference type="InterPro" id="IPR003715">
    <property type="entry name" value="Poly_export_N"/>
</dbReference>
<dbReference type="EMBL" id="QPMH01000006">
    <property type="protein sequence ID" value="RDD62299.1"/>
    <property type="molecule type" value="Genomic_DNA"/>
</dbReference>
<evidence type="ECO:0000313" key="6">
    <source>
        <dbReference type="Proteomes" id="UP000253941"/>
    </source>
</evidence>
<proteinExistence type="predicted"/>
<dbReference type="Pfam" id="PF10531">
    <property type="entry name" value="SLBB"/>
    <property type="match status" value="1"/>
</dbReference>
<feature type="domain" description="Soluble ligand binding" evidence="4">
    <location>
        <begin position="123"/>
        <end position="172"/>
    </location>
</feature>